<evidence type="ECO:0000313" key="2">
    <source>
        <dbReference type="Proteomes" id="UP000799538"/>
    </source>
</evidence>
<dbReference type="EMBL" id="ML992513">
    <property type="protein sequence ID" value="KAF2220111.1"/>
    <property type="molecule type" value="Genomic_DNA"/>
</dbReference>
<dbReference type="Proteomes" id="UP000799538">
    <property type="component" value="Unassembled WGS sequence"/>
</dbReference>
<evidence type="ECO:0000313" key="1">
    <source>
        <dbReference type="EMBL" id="KAF2220111.1"/>
    </source>
</evidence>
<reference evidence="2" key="1">
    <citation type="journal article" date="2020" name="Stud. Mycol.">
        <title>101 Dothideomycetes genomes: A test case for predicting lifestyles and emergence of pathogens.</title>
        <authorList>
            <person name="Haridas S."/>
            <person name="Albert R."/>
            <person name="Binder M."/>
            <person name="Bloem J."/>
            <person name="LaButti K."/>
            <person name="Salamov A."/>
            <person name="Andreopoulos B."/>
            <person name="Baker S."/>
            <person name="Barry K."/>
            <person name="Bills G."/>
            <person name="Bluhm B."/>
            <person name="Cannon C."/>
            <person name="Castanera R."/>
            <person name="Culley D."/>
            <person name="Daum C."/>
            <person name="Ezra D."/>
            <person name="Gonzalez J."/>
            <person name="Henrissat B."/>
            <person name="Kuo A."/>
            <person name="Liang C."/>
            <person name="Lipzen A."/>
            <person name="Lutzoni F."/>
            <person name="Magnuson J."/>
            <person name="Mondo S."/>
            <person name="Nolan M."/>
            <person name="Ohm R."/>
            <person name="Pangilinan J."/>
            <person name="Park H.-J."/>
            <person name="Ramirez L."/>
            <person name="Alfaro M."/>
            <person name="Sun H."/>
            <person name="Tritt A."/>
            <person name="Yoshinaga Y."/>
            <person name="Zwiers L.-H."/>
            <person name="Turgeon B."/>
            <person name="Goodwin S."/>
            <person name="Spatafora J."/>
            <person name="Crous P."/>
            <person name="Grigoriev I."/>
        </authorList>
    </citation>
    <scope>NUCLEOTIDE SEQUENCE [LARGE SCALE GENOMIC DNA]</scope>
    <source>
        <strain evidence="2">CECT 20119</strain>
    </source>
</reference>
<keyword evidence="2" id="KW-1185">Reference proteome</keyword>
<accession>A0A6A6G307</accession>
<gene>
    <name evidence="1" type="ORF">BDZ85DRAFT_321572</name>
</gene>
<dbReference type="AlphaFoldDB" id="A0A6A6G307"/>
<organism evidence="1 2">
    <name type="scientific">Elsinoe ampelina</name>
    <dbReference type="NCBI Taxonomy" id="302913"/>
    <lineage>
        <taxon>Eukaryota</taxon>
        <taxon>Fungi</taxon>
        <taxon>Dikarya</taxon>
        <taxon>Ascomycota</taxon>
        <taxon>Pezizomycotina</taxon>
        <taxon>Dothideomycetes</taxon>
        <taxon>Dothideomycetidae</taxon>
        <taxon>Myriangiales</taxon>
        <taxon>Elsinoaceae</taxon>
        <taxon>Elsinoe</taxon>
    </lineage>
</organism>
<proteinExistence type="predicted"/>
<protein>
    <submittedName>
        <fullName evidence="1">Uncharacterized protein</fullName>
    </submittedName>
</protein>
<sequence>MRVAFSPRTEGDFSDFAGRDSFFKDMYPQYASTLRRPRTMAGPGVSTDEAAFEAIRRLDVVLVTSDTSREGGMFAAILTVLNHCEAWRNTFDYIDDKHHSGQAELSKLGTLATAMKQLLETTWISRCRKSGTHSASKEIQDQTLNEAINEHFDYRYVPNDRECSRCRGSQENTKQVIGDRPPYHLAILGEVFENYGLTEQAEPLILKITNFIGHVRHVEYAAVCFIHKNLHGYSVSVVQDSVEWKVFECFNPAAKSVKMVHKEMINNRYGKAVLGVYRQVIGDQRVSGGGGAGWPGKIRPSRLGRKCHRRARLYSRGSCPS</sequence>
<name>A0A6A6G307_9PEZI</name>